<proteinExistence type="predicted"/>
<gene>
    <name evidence="1" type="ORF">PCOR1329_LOCUS28423</name>
</gene>
<dbReference type="Proteomes" id="UP001189429">
    <property type="component" value="Unassembled WGS sequence"/>
</dbReference>
<protein>
    <submittedName>
        <fullName evidence="1">Uncharacterized protein</fullName>
    </submittedName>
</protein>
<dbReference type="EMBL" id="CAUYUJ010010487">
    <property type="protein sequence ID" value="CAK0829502.1"/>
    <property type="molecule type" value="Genomic_DNA"/>
</dbReference>
<evidence type="ECO:0000313" key="1">
    <source>
        <dbReference type="EMBL" id="CAK0829502.1"/>
    </source>
</evidence>
<accession>A0ABN9SCD9</accession>
<organism evidence="1 2">
    <name type="scientific">Prorocentrum cordatum</name>
    <dbReference type="NCBI Taxonomy" id="2364126"/>
    <lineage>
        <taxon>Eukaryota</taxon>
        <taxon>Sar</taxon>
        <taxon>Alveolata</taxon>
        <taxon>Dinophyceae</taxon>
        <taxon>Prorocentrales</taxon>
        <taxon>Prorocentraceae</taxon>
        <taxon>Prorocentrum</taxon>
    </lineage>
</organism>
<comment type="caution">
    <text evidence="1">The sequence shown here is derived from an EMBL/GenBank/DDBJ whole genome shotgun (WGS) entry which is preliminary data.</text>
</comment>
<feature type="non-terminal residue" evidence="1">
    <location>
        <position position="1"/>
    </location>
</feature>
<sequence length="328" mass="35886">VGSYCAVHFCESCRDWFAASLPNVSFEDAARERQGGEPEAAEISDALEGDADVVDGGEDGETLNVAAYQREEIGFWIQDEFDLLSYTDVASITGKTPARNKLEPIGRNAPAGKAETRYPFATRKFHRLLVFTKQSSALRADVAKPRPNKFASRRSMILEAMRKADVASSASGATEIAPFAGAGSGDSVEFVGGQTASEGISADSQAELPIALAECKNDSLAAMFWPTLTKPRKVEHLQVAKSPAGTVHHWIERSPLEEVQLGDGKQRERNQLDILKRKVSTSELNQIENKWELIDAAKDTWTHHLMEATPARMDEIGRTILMSGYSLC</sequence>
<evidence type="ECO:0000313" key="2">
    <source>
        <dbReference type="Proteomes" id="UP001189429"/>
    </source>
</evidence>
<name>A0ABN9SCD9_9DINO</name>
<reference evidence="1" key="1">
    <citation type="submission" date="2023-10" db="EMBL/GenBank/DDBJ databases">
        <authorList>
            <person name="Chen Y."/>
            <person name="Shah S."/>
            <person name="Dougan E. K."/>
            <person name="Thang M."/>
            <person name="Chan C."/>
        </authorList>
    </citation>
    <scope>NUCLEOTIDE SEQUENCE [LARGE SCALE GENOMIC DNA]</scope>
</reference>
<keyword evidence="2" id="KW-1185">Reference proteome</keyword>